<dbReference type="PANTHER" id="PTHR14695">
    <property type="entry name" value="SHC SH2-DOMAIN BINDING PROTEIN 1-RELATED"/>
    <property type="match status" value="1"/>
</dbReference>
<reference evidence="3 4" key="1">
    <citation type="journal article" date="2023" name="Mol. Ecol. Resour.">
        <title>Chromosome-level genome assembly of a triploid poplar Populus alba 'Berolinensis'.</title>
        <authorList>
            <person name="Chen S."/>
            <person name="Yu Y."/>
            <person name="Wang X."/>
            <person name="Wang S."/>
            <person name="Zhang T."/>
            <person name="Zhou Y."/>
            <person name="He R."/>
            <person name="Meng N."/>
            <person name="Wang Y."/>
            <person name="Liu W."/>
            <person name="Liu Z."/>
            <person name="Liu J."/>
            <person name="Guo Q."/>
            <person name="Huang H."/>
            <person name="Sederoff R.R."/>
            <person name="Wang G."/>
            <person name="Qu G."/>
            <person name="Chen S."/>
        </authorList>
    </citation>
    <scope>NUCLEOTIDE SEQUENCE [LARGE SCALE GENOMIC DNA]</scope>
    <source>
        <strain evidence="3">SC-2020</strain>
    </source>
</reference>
<sequence length="311" mass="34171">MSSTSHNKNLPFTCKMQPPPASFSPPLKISRNTESERARETEREVGFMEEQGKQKKKNKKPLSSSFCPINNLDDGCLMHIFSFLSPIPDRYNTALVCHRWCYLACHPRLWLRVEQSAKDLSEPGVFPSIEKAVSAARPGDTILIAAGGRHLASNIQINKPLCLIGGGQLPDETTLLCSRGSDSALEFISTCKLANLTVKAELGCCLLHRSGRLTIDSCILQCEASPLDYLSCPIISTAGGDEVVSSAVKTKGNRVSVSQTRIEGGAKAVRTSGDLTLQQVRVIYARTFVYFWFDDASQIEKHTTQELHPSN</sequence>
<comment type="caution">
    <text evidence="3">The sequence shown here is derived from an EMBL/GenBank/DDBJ whole genome shotgun (WGS) entry which is preliminary data.</text>
</comment>
<dbReference type="SUPFAM" id="SSF81383">
    <property type="entry name" value="F-box domain"/>
    <property type="match status" value="1"/>
</dbReference>
<feature type="compositionally biased region" description="Polar residues" evidence="1">
    <location>
        <begin position="1"/>
        <end position="10"/>
    </location>
</feature>
<gene>
    <name evidence="3" type="ORF">NC653_000412</name>
</gene>
<evidence type="ECO:0000256" key="1">
    <source>
        <dbReference type="SAM" id="MobiDB-lite"/>
    </source>
</evidence>
<dbReference type="InterPro" id="IPR036047">
    <property type="entry name" value="F-box-like_dom_sf"/>
</dbReference>
<dbReference type="InterPro" id="IPR045140">
    <property type="entry name" value="SHCBP1-like"/>
</dbReference>
<protein>
    <submittedName>
        <fullName evidence="3">F-box protein SKIP5</fullName>
    </submittedName>
</protein>
<name>A0AAD6WEC0_9ROSI</name>
<dbReference type="CDD" id="cd22163">
    <property type="entry name" value="F-box_AtSKIP5-like"/>
    <property type="match status" value="1"/>
</dbReference>
<dbReference type="Proteomes" id="UP001164929">
    <property type="component" value="Chromosome 1"/>
</dbReference>
<dbReference type="PANTHER" id="PTHR14695:SF4">
    <property type="entry name" value="PROTEIN NESSUN DORMA"/>
    <property type="match status" value="1"/>
</dbReference>
<feature type="compositionally biased region" description="Basic and acidic residues" evidence="1">
    <location>
        <begin position="31"/>
        <end position="53"/>
    </location>
</feature>
<feature type="region of interest" description="Disordered" evidence="1">
    <location>
        <begin position="1"/>
        <end position="62"/>
    </location>
</feature>
<dbReference type="InterPro" id="IPR011050">
    <property type="entry name" value="Pectin_lyase_fold/virulence"/>
</dbReference>
<proteinExistence type="predicted"/>
<dbReference type="InterPro" id="IPR001810">
    <property type="entry name" value="F-box_dom"/>
</dbReference>
<evidence type="ECO:0000313" key="3">
    <source>
        <dbReference type="EMBL" id="KAJ7009698.1"/>
    </source>
</evidence>
<dbReference type="Gene3D" id="1.20.1280.50">
    <property type="match status" value="1"/>
</dbReference>
<dbReference type="SUPFAM" id="SSF51126">
    <property type="entry name" value="Pectin lyase-like"/>
    <property type="match status" value="1"/>
</dbReference>
<dbReference type="AlphaFoldDB" id="A0AAD6WEC0"/>
<organism evidence="3 4">
    <name type="scientific">Populus alba x Populus x berolinensis</name>
    <dbReference type="NCBI Taxonomy" id="444605"/>
    <lineage>
        <taxon>Eukaryota</taxon>
        <taxon>Viridiplantae</taxon>
        <taxon>Streptophyta</taxon>
        <taxon>Embryophyta</taxon>
        <taxon>Tracheophyta</taxon>
        <taxon>Spermatophyta</taxon>
        <taxon>Magnoliopsida</taxon>
        <taxon>eudicotyledons</taxon>
        <taxon>Gunneridae</taxon>
        <taxon>Pentapetalae</taxon>
        <taxon>rosids</taxon>
        <taxon>fabids</taxon>
        <taxon>Malpighiales</taxon>
        <taxon>Salicaceae</taxon>
        <taxon>Saliceae</taxon>
        <taxon>Populus</taxon>
    </lineage>
</organism>
<dbReference type="Pfam" id="PF12937">
    <property type="entry name" value="F-box-like"/>
    <property type="match status" value="1"/>
</dbReference>
<dbReference type="EMBL" id="JAQIZT010000001">
    <property type="protein sequence ID" value="KAJ7009698.1"/>
    <property type="molecule type" value="Genomic_DNA"/>
</dbReference>
<feature type="domain" description="F-box" evidence="2">
    <location>
        <begin position="77"/>
        <end position="113"/>
    </location>
</feature>
<evidence type="ECO:0000313" key="4">
    <source>
        <dbReference type="Proteomes" id="UP001164929"/>
    </source>
</evidence>
<keyword evidence="4" id="KW-1185">Reference proteome</keyword>
<accession>A0AAD6WEC0</accession>
<evidence type="ECO:0000259" key="2">
    <source>
        <dbReference type="Pfam" id="PF12937"/>
    </source>
</evidence>